<dbReference type="CDD" id="cd06173">
    <property type="entry name" value="MFS_MefA_like"/>
    <property type="match status" value="1"/>
</dbReference>
<keyword evidence="3" id="KW-1003">Cell membrane</keyword>
<evidence type="ECO:0000256" key="5">
    <source>
        <dbReference type="ARBA" id="ARBA00022989"/>
    </source>
</evidence>
<evidence type="ECO:0000256" key="4">
    <source>
        <dbReference type="ARBA" id="ARBA00022692"/>
    </source>
</evidence>
<sequence>MTGRGSERRVGATYRRALRRPDFVALYLARVLSDWGDQLARVALAALVLHQSNSALFAAAAFAVSYLPAVFGQALLGPLSDRIPRRTVMVACDVLRSLGLVLLVLAVTQGAPIWLLLVMLFLVELSGAPFFAASRALLAEMFEERPLFLRANSLMQMTFQFNQVAGVAIGGIVVATLGTQQALWLDAATFVASGLLIFAFVTANAAARPATVHGLGGWVADVREGVRYLYRDVPTRSLFLVAIVTLLAFTAPEAVSLPYAREHGGSTAAGGILLAAGPLGAVAGVLLVSRWTPVVQVSRILPMALLLPLPLLGVVLDPPWAVAGVLFVLAGVCQGFMVPLMATFTLLSPDELRGRLSAVAGSGFALVTATSFLAVGALADATNPALAVVVSAVLTLLLLVPVWRSWPRRELAEAAERAYS</sequence>
<feature type="transmembrane region" description="Helical" evidence="7">
    <location>
        <begin position="55"/>
        <end position="76"/>
    </location>
</feature>
<dbReference type="InterPro" id="IPR011701">
    <property type="entry name" value="MFS"/>
</dbReference>
<evidence type="ECO:0000256" key="6">
    <source>
        <dbReference type="ARBA" id="ARBA00023136"/>
    </source>
</evidence>
<keyword evidence="2" id="KW-0813">Transport</keyword>
<proteinExistence type="predicted"/>
<comment type="caution">
    <text evidence="9">The sequence shown here is derived from an EMBL/GenBank/DDBJ whole genome shotgun (WGS) entry which is preliminary data.</text>
</comment>
<dbReference type="PANTHER" id="PTHR43266:SF2">
    <property type="entry name" value="MAJOR FACILITATOR SUPERFAMILY (MFS) PROFILE DOMAIN-CONTAINING PROTEIN"/>
    <property type="match status" value="1"/>
</dbReference>
<feature type="transmembrane region" description="Helical" evidence="7">
    <location>
        <begin position="385"/>
        <end position="403"/>
    </location>
</feature>
<dbReference type="PANTHER" id="PTHR43266">
    <property type="entry name" value="MACROLIDE-EFFLUX PROTEIN"/>
    <property type="match status" value="1"/>
</dbReference>
<evidence type="ECO:0000313" key="10">
    <source>
        <dbReference type="Proteomes" id="UP001596189"/>
    </source>
</evidence>
<evidence type="ECO:0000256" key="2">
    <source>
        <dbReference type="ARBA" id="ARBA00022448"/>
    </source>
</evidence>
<protein>
    <submittedName>
        <fullName evidence="9">MFS transporter</fullName>
    </submittedName>
</protein>
<feature type="domain" description="Major facilitator superfamily (MFS) profile" evidence="8">
    <location>
        <begin position="22"/>
        <end position="410"/>
    </location>
</feature>
<dbReference type="PROSITE" id="PS50850">
    <property type="entry name" value="MFS"/>
    <property type="match status" value="1"/>
</dbReference>
<feature type="transmembrane region" description="Helical" evidence="7">
    <location>
        <begin position="267"/>
        <end position="288"/>
    </location>
</feature>
<feature type="transmembrane region" description="Helical" evidence="7">
    <location>
        <begin position="183"/>
        <end position="203"/>
    </location>
</feature>
<evidence type="ECO:0000313" key="9">
    <source>
        <dbReference type="EMBL" id="MFC6006457.1"/>
    </source>
</evidence>
<keyword evidence="5 7" id="KW-1133">Transmembrane helix</keyword>
<evidence type="ECO:0000256" key="7">
    <source>
        <dbReference type="SAM" id="Phobius"/>
    </source>
</evidence>
<keyword evidence="4 7" id="KW-0812">Transmembrane</keyword>
<feature type="transmembrane region" description="Helical" evidence="7">
    <location>
        <begin position="359"/>
        <end position="379"/>
    </location>
</feature>
<accession>A0ABW1JC07</accession>
<feature type="transmembrane region" description="Helical" evidence="7">
    <location>
        <begin position="322"/>
        <end position="347"/>
    </location>
</feature>
<feature type="transmembrane region" description="Helical" evidence="7">
    <location>
        <begin position="300"/>
        <end position="316"/>
    </location>
</feature>
<gene>
    <name evidence="9" type="ORF">ACFQDO_04865</name>
</gene>
<dbReference type="InterPro" id="IPR036259">
    <property type="entry name" value="MFS_trans_sf"/>
</dbReference>
<evidence type="ECO:0000259" key="8">
    <source>
        <dbReference type="PROSITE" id="PS50850"/>
    </source>
</evidence>
<keyword evidence="10" id="KW-1185">Reference proteome</keyword>
<dbReference type="Gene3D" id="1.20.1250.20">
    <property type="entry name" value="MFS general substrate transporter like domains"/>
    <property type="match status" value="1"/>
</dbReference>
<organism evidence="9 10">
    <name type="scientific">Angustibacter luteus</name>
    <dbReference type="NCBI Taxonomy" id="658456"/>
    <lineage>
        <taxon>Bacteria</taxon>
        <taxon>Bacillati</taxon>
        <taxon>Actinomycetota</taxon>
        <taxon>Actinomycetes</taxon>
        <taxon>Kineosporiales</taxon>
        <taxon>Kineosporiaceae</taxon>
    </lineage>
</organism>
<dbReference type="RefSeq" id="WP_345717292.1">
    <property type="nucleotide sequence ID" value="NZ_BAABFP010000005.1"/>
</dbReference>
<reference evidence="10" key="1">
    <citation type="journal article" date="2019" name="Int. J. Syst. Evol. Microbiol.">
        <title>The Global Catalogue of Microorganisms (GCM) 10K type strain sequencing project: providing services to taxonomists for standard genome sequencing and annotation.</title>
        <authorList>
            <consortium name="The Broad Institute Genomics Platform"/>
            <consortium name="The Broad Institute Genome Sequencing Center for Infectious Disease"/>
            <person name="Wu L."/>
            <person name="Ma J."/>
        </authorList>
    </citation>
    <scope>NUCLEOTIDE SEQUENCE [LARGE SCALE GENOMIC DNA]</scope>
    <source>
        <strain evidence="10">KACC 14249</strain>
    </source>
</reference>
<dbReference type="SUPFAM" id="SSF103473">
    <property type="entry name" value="MFS general substrate transporter"/>
    <property type="match status" value="1"/>
</dbReference>
<name>A0ABW1JC07_9ACTN</name>
<evidence type="ECO:0000256" key="1">
    <source>
        <dbReference type="ARBA" id="ARBA00004651"/>
    </source>
</evidence>
<feature type="transmembrane region" description="Helical" evidence="7">
    <location>
        <begin position="237"/>
        <end position="255"/>
    </location>
</feature>
<dbReference type="Proteomes" id="UP001596189">
    <property type="component" value="Unassembled WGS sequence"/>
</dbReference>
<keyword evidence="6 7" id="KW-0472">Membrane</keyword>
<dbReference type="EMBL" id="JBHSRD010000002">
    <property type="protein sequence ID" value="MFC6006457.1"/>
    <property type="molecule type" value="Genomic_DNA"/>
</dbReference>
<dbReference type="Pfam" id="PF07690">
    <property type="entry name" value="MFS_1"/>
    <property type="match status" value="1"/>
</dbReference>
<evidence type="ECO:0000256" key="3">
    <source>
        <dbReference type="ARBA" id="ARBA00022475"/>
    </source>
</evidence>
<comment type="subcellular location">
    <subcellularLocation>
        <location evidence="1">Cell membrane</location>
        <topology evidence="1">Multi-pass membrane protein</topology>
    </subcellularLocation>
</comment>
<dbReference type="InterPro" id="IPR020846">
    <property type="entry name" value="MFS_dom"/>
</dbReference>